<keyword evidence="3" id="KW-1185">Reference proteome</keyword>
<protein>
    <recommendedName>
        <fullName evidence="4">Oxidase</fullName>
    </recommendedName>
</protein>
<comment type="caution">
    <text evidence="2">The sequence shown here is derived from an EMBL/GenBank/DDBJ whole genome shotgun (WGS) entry which is preliminary data.</text>
</comment>
<keyword evidence="1" id="KW-0812">Transmembrane</keyword>
<feature type="transmembrane region" description="Helical" evidence="1">
    <location>
        <begin position="84"/>
        <end position="103"/>
    </location>
</feature>
<sequence length="212" mass="23053">MRSFVLKLNVIGLAVAAFSIGLVAMLTKMRGVSSGQFTRDVAAVADVSPVFGFLSTGGIILWALAAGVWLLFAIIAHNPKEKRFAVSSFLLTMYLCFDDAFMWHEYLAPEKLGLSEKFALVILVVAVLLYGVTQATILLKTPLISAAAFGFLALGAGSDFAIELAGFDEELIWPWYGLIEDGFKFIGIIYWGILALTHAHYNLLPSRTESPA</sequence>
<proteinExistence type="predicted"/>
<reference evidence="2 3" key="1">
    <citation type="submission" date="2019-12" db="EMBL/GenBank/DDBJ databases">
        <title>Genomic-based taxomic classification of the family Erythrobacteraceae.</title>
        <authorList>
            <person name="Xu L."/>
        </authorList>
    </citation>
    <scope>NUCLEOTIDE SEQUENCE [LARGE SCALE GENOMIC DNA]</scope>
    <source>
        <strain evidence="2 3">MCCC 1A09962</strain>
    </source>
</reference>
<evidence type="ECO:0008006" key="4">
    <source>
        <dbReference type="Google" id="ProtNLM"/>
    </source>
</evidence>
<evidence type="ECO:0000256" key="1">
    <source>
        <dbReference type="SAM" id="Phobius"/>
    </source>
</evidence>
<feature type="transmembrane region" description="Helical" evidence="1">
    <location>
        <begin position="185"/>
        <end position="204"/>
    </location>
</feature>
<dbReference type="OrthoDB" id="7632090at2"/>
<dbReference type="AlphaFoldDB" id="A0A844ZFM2"/>
<organism evidence="2 3">
    <name type="scientific">Parapontixanthobacter aurantiacus</name>
    <dbReference type="NCBI Taxonomy" id="1463599"/>
    <lineage>
        <taxon>Bacteria</taxon>
        <taxon>Pseudomonadati</taxon>
        <taxon>Pseudomonadota</taxon>
        <taxon>Alphaproteobacteria</taxon>
        <taxon>Sphingomonadales</taxon>
        <taxon>Erythrobacteraceae</taxon>
        <taxon>Parapontixanthobacter</taxon>
    </lineage>
</organism>
<feature type="transmembrane region" description="Helical" evidence="1">
    <location>
        <begin position="50"/>
        <end position="72"/>
    </location>
</feature>
<dbReference type="Proteomes" id="UP000433104">
    <property type="component" value="Unassembled WGS sequence"/>
</dbReference>
<evidence type="ECO:0000313" key="2">
    <source>
        <dbReference type="EMBL" id="MXO85767.1"/>
    </source>
</evidence>
<gene>
    <name evidence="2" type="ORF">GRI38_06945</name>
</gene>
<feature type="transmembrane region" description="Helical" evidence="1">
    <location>
        <begin position="146"/>
        <end position="165"/>
    </location>
</feature>
<evidence type="ECO:0000313" key="3">
    <source>
        <dbReference type="Proteomes" id="UP000433104"/>
    </source>
</evidence>
<feature type="transmembrane region" description="Helical" evidence="1">
    <location>
        <begin position="118"/>
        <end position="139"/>
    </location>
</feature>
<dbReference type="EMBL" id="WTYW01000001">
    <property type="protein sequence ID" value="MXO85767.1"/>
    <property type="molecule type" value="Genomic_DNA"/>
</dbReference>
<keyword evidence="1" id="KW-0472">Membrane</keyword>
<dbReference type="RefSeq" id="WP_160682131.1">
    <property type="nucleotide sequence ID" value="NZ_WTYW01000001.1"/>
</dbReference>
<accession>A0A844ZFM2</accession>
<name>A0A844ZFM2_9SPHN</name>
<keyword evidence="1" id="KW-1133">Transmembrane helix</keyword>